<dbReference type="EMBL" id="JAIMJA010000011">
    <property type="protein sequence ID" value="MCE2595576.1"/>
    <property type="molecule type" value="Genomic_DNA"/>
</dbReference>
<evidence type="ECO:0000313" key="4">
    <source>
        <dbReference type="Proteomes" id="UP001201273"/>
    </source>
</evidence>
<keyword evidence="4" id="KW-1185">Reference proteome</keyword>
<accession>A0ABS8W990</accession>
<comment type="caution">
    <text evidence="3">The sequence shown here is derived from an EMBL/GenBank/DDBJ whole genome shotgun (WGS) entry which is preliminary data.</text>
</comment>
<evidence type="ECO:0000313" key="3">
    <source>
        <dbReference type="EMBL" id="MCE2595576.1"/>
    </source>
</evidence>
<keyword evidence="1" id="KW-0489">Methyltransferase</keyword>
<evidence type="ECO:0000256" key="2">
    <source>
        <dbReference type="ARBA" id="ARBA00022679"/>
    </source>
</evidence>
<dbReference type="PANTHER" id="PTHR40048:SF1">
    <property type="entry name" value="RHAMNOSYL O-METHYLTRANSFERASE"/>
    <property type="match status" value="1"/>
</dbReference>
<reference evidence="3 4" key="1">
    <citation type="journal article" date="2022" name="Environ. Microbiol. Rep.">
        <title>Eco-phylogenetic analyses reveal divergent evolution of vitamin B12 metabolism in the marine bacterial family 'Psychromonadaceae'.</title>
        <authorList>
            <person name="Jin X."/>
            <person name="Yang Y."/>
            <person name="Cao H."/>
            <person name="Gao B."/>
            <person name="Zhao Z."/>
        </authorList>
    </citation>
    <scope>NUCLEOTIDE SEQUENCE [LARGE SCALE GENOMIC DNA]</scope>
    <source>
        <strain evidence="3 4">MKS20</strain>
    </source>
</reference>
<dbReference type="InterPro" id="IPR007072">
    <property type="entry name" value="RNMT_CmcI"/>
</dbReference>
<keyword evidence="2" id="KW-0808">Transferase</keyword>
<protein>
    <submittedName>
        <fullName evidence="3">Cephalosporin hydroxylase family protein</fullName>
    </submittedName>
</protein>
<dbReference type="SUPFAM" id="SSF53335">
    <property type="entry name" value="S-adenosyl-L-methionine-dependent methyltransferases"/>
    <property type="match status" value="1"/>
</dbReference>
<evidence type="ECO:0000256" key="1">
    <source>
        <dbReference type="ARBA" id="ARBA00022603"/>
    </source>
</evidence>
<dbReference type="Pfam" id="PF04989">
    <property type="entry name" value="RMNT_CmcI"/>
    <property type="match status" value="1"/>
</dbReference>
<dbReference type="PANTHER" id="PTHR40048">
    <property type="entry name" value="RHAMNOSYL O-METHYLTRANSFERASE"/>
    <property type="match status" value="1"/>
</dbReference>
<gene>
    <name evidence="3" type="ORF">K6Y31_12170</name>
</gene>
<dbReference type="Gene3D" id="3.40.50.150">
    <property type="entry name" value="Vaccinia Virus protein VP39"/>
    <property type="match status" value="1"/>
</dbReference>
<dbReference type="RefSeq" id="WP_233053086.1">
    <property type="nucleotide sequence ID" value="NZ_JAIMJA010000011.1"/>
</dbReference>
<sequence length="255" mass="29474">MSFDNEVTARINDNSNNEKLILSSQSFMQESIRAKYSYNFSWFGRPIIQYPQDMVALQEIIWEVKPDLIIETGIAHGGSLIFSASLLSQLDLFDFMEEQNNSRTKVTKRKVLGIDIDIRAHNKAMILKHPLSPWIEMLEGSSTDKSIVSKVRDIAQNYNTILVILDSNHTHQHVLDELFTYAPLVTKDSYCIIFDTIIEDLPNDMYPDRDWSIGNNPKTAVRKYLELNDNFKIDKNIFNKIQVSVAHDGYLRRIK</sequence>
<name>A0ABS8W990_9GAMM</name>
<dbReference type="InterPro" id="IPR029063">
    <property type="entry name" value="SAM-dependent_MTases_sf"/>
</dbReference>
<dbReference type="Proteomes" id="UP001201273">
    <property type="component" value="Unassembled WGS sequence"/>
</dbReference>
<proteinExistence type="predicted"/>
<organism evidence="3 4">
    <name type="scientific">Motilimonas cestriensis</name>
    <dbReference type="NCBI Taxonomy" id="2742685"/>
    <lineage>
        <taxon>Bacteria</taxon>
        <taxon>Pseudomonadati</taxon>
        <taxon>Pseudomonadota</taxon>
        <taxon>Gammaproteobacteria</taxon>
        <taxon>Alteromonadales</taxon>
        <taxon>Alteromonadales genera incertae sedis</taxon>
        <taxon>Motilimonas</taxon>
    </lineage>
</organism>